<evidence type="ECO:0000313" key="1">
    <source>
        <dbReference type="EMBL" id="OGD67024.1"/>
    </source>
</evidence>
<dbReference type="AlphaFoldDB" id="A0A1F5EII9"/>
<evidence type="ECO:0008006" key="3">
    <source>
        <dbReference type="Google" id="ProtNLM"/>
    </source>
</evidence>
<accession>A0A1F5EII9</accession>
<gene>
    <name evidence="1" type="ORF">A3F08_03705</name>
</gene>
<name>A0A1F5EII9_9BACT</name>
<proteinExistence type="predicted"/>
<reference evidence="1 2" key="1">
    <citation type="journal article" date="2016" name="Nat. Commun.">
        <title>Thousands of microbial genomes shed light on interconnected biogeochemical processes in an aquifer system.</title>
        <authorList>
            <person name="Anantharaman K."/>
            <person name="Brown C.T."/>
            <person name="Hug L.A."/>
            <person name="Sharon I."/>
            <person name="Castelle C.J."/>
            <person name="Probst A.J."/>
            <person name="Thomas B.C."/>
            <person name="Singh A."/>
            <person name="Wilkins M.J."/>
            <person name="Karaoz U."/>
            <person name="Brodie E.L."/>
            <person name="Williams K.H."/>
            <person name="Hubbard S.S."/>
            <person name="Banfield J.F."/>
        </authorList>
    </citation>
    <scope>NUCLEOTIDE SEQUENCE [LARGE SCALE GENOMIC DNA]</scope>
</reference>
<dbReference type="EMBL" id="MEZV01000021">
    <property type="protein sequence ID" value="OGD67024.1"/>
    <property type="molecule type" value="Genomic_DNA"/>
</dbReference>
<sequence length="330" mass="39152">MKKLHEKSPCCHGRIIKFGNRRRQCVVCRKTWRVYQKKKGRKKKRESSKLIVRYLNHEIPSFYGMSRSKRTSKDTFKRRIRKSQLLFLKKTHWPILPTEKPLIVVADAMVQIINHQIHTIYFILLRKPQEDKAIILKPLIRKGPEVAQGWYKAFKTIPLGTRSVIKVLVCDGHVGLISVSHKYGWLIQRCHFHHIARIQNYCSKFKLSRSKRLGKLIYRLTIKVLTEHDEENIIQCLDKLRDIYNRAKSRALKKVLSGFIKHYHDYRTYLYYPEFKLPRTSNAIESLIGGIRSLFHRARGFRTLSSITHWIHTFLKSKQRVTCNGFHQPN</sequence>
<protein>
    <recommendedName>
        <fullName evidence="3">Mutator family transposase</fullName>
    </recommendedName>
</protein>
<evidence type="ECO:0000313" key="2">
    <source>
        <dbReference type="Proteomes" id="UP000176451"/>
    </source>
</evidence>
<comment type="caution">
    <text evidence="1">The sequence shown here is derived from an EMBL/GenBank/DDBJ whole genome shotgun (WGS) entry which is preliminary data.</text>
</comment>
<organism evidence="1 2">
    <name type="scientific">Candidatus Berkelbacteria bacterium RIFCSPHIGHO2_12_FULL_36_9</name>
    <dbReference type="NCBI Taxonomy" id="1797469"/>
    <lineage>
        <taxon>Bacteria</taxon>
        <taxon>Candidatus Berkelbacteria</taxon>
    </lineage>
</organism>
<dbReference type="Proteomes" id="UP000176451">
    <property type="component" value="Unassembled WGS sequence"/>
</dbReference>